<dbReference type="PANTHER" id="PTHR47447:SF28">
    <property type="entry name" value="PENTACOTRIPEPTIDE-REPEAT REGION OF PRORP DOMAIN-CONTAINING PROTEIN"/>
    <property type="match status" value="1"/>
</dbReference>
<evidence type="ECO:0000256" key="5">
    <source>
        <dbReference type="ARBA" id="ARBA00023186"/>
    </source>
</evidence>
<dbReference type="Pfam" id="PF05347">
    <property type="entry name" value="Complex1_LYR"/>
    <property type="match status" value="1"/>
</dbReference>
<sequence length="438" mass="48324">MASRSKLSGIQRQVLALYRGFLRTARVKSPEERHRIESVVSVEFRDNARNVDRKNFVYIEYLLRRGKKQLEQLKDPDITGLSTLEINKFGHTKRQYCSCLMVTLAHHRHLAAAVTLFSSVVRTTHALNCLLAVLCSSSAFIHIAPKVLLLAVPFASPDTTTFYILSSALCRALQPSAAADLLRCMPSLLLDPDPVHIRAVLSSLCQCGPARDAAMFLDEMRQWDVTPTRSDHHAVFGTLLREGMVVEAYEVVKNKMDSDGVAPTLSDFGAILQAFSESREFESVEVVFDEMLLRGLVPDVGVYNMYIGALCRKGDMAGARRMMDCMERAGCLPDVRTFGVVVSSYVSAGDMEEAREVAQEAIRRGLQWDSLVLAELIGMLQASGVGMQAQGLLLELLSVHDAPMLGQLMRALCKQGVCAEVVGTGLMDRIIINQNQSA</sequence>
<feature type="repeat" description="PPR" evidence="7">
    <location>
        <begin position="299"/>
        <end position="333"/>
    </location>
</feature>
<dbReference type="Pfam" id="PF13041">
    <property type="entry name" value="PPR_2"/>
    <property type="match status" value="1"/>
</dbReference>
<evidence type="ECO:0000256" key="1">
    <source>
        <dbReference type="ARBA" id="ARBA00004305"/>
    </source>
</evidence>
<keyword evidence="3" id="KW-0677">Repeat</keyword>
<dbReference type="OrthoDB" id="185373at2759"/>
<evidence type="ECO:0000256" key="6">
    <source>
        <dbReference type="ARBA" id="ARBA00025715"/>
    </source>
</evidence>
<evidence type="ECO:0000313" key="9">
    <source>
        <dbReference type="EMBL" id="KAG8046906.1"/>
    </source>
</evidence>
<dbReference type="PROSITE" id="PS51375">
    <property type="entry name" value="PPR"/>
    <property type="match status" value="4"/>
</dbReference>
<reference evidence="9" key="1">
    <citation type="journal article" date="2021" name="bioRxiv">
        <title>Whole Genome Assembly and Annotation of Northern Wild Rice, Zizania palustris L., Supports a Whole Genome Duplication in the Zizania Genus.</title>
        <authorList>
            <person name="Haas M."/>
            <person name="Kono T."/>
            <person name="Macchietto M."/>
            <person name="Millas R."/>
            <person name="McGilp L."/>
            <person name="Shao M."/>
            <person name="Duquette J."/>
            <person name="Hirsch C.N."/>
            <person name="Kimball J."/>
        </authorList>
    </citation>
    <scope>NUCLEOTIDE SEQUENCE</scope>
    <source>
        <tissue evidence="9">Fresh leaf tissue</tissue>
    </source>
</reference>
<accession>A0A8J5V4G9</accession>
<comment type="subcellular location">
    <subcellularLocation>
        <location evidence="1">Mitochondrion matrix</location>
    </subcellularLocation>
</comment>
<organism evidence="9 10">
    <name type="scientific">Zizania palustris</name>
    <name type="common">Northern wild rice</name>
    <dbReference type="NCBI Taxonomy" id="103762"/>
    <lineage>
        <taxon>Eukaryota</taxon>
        <taxon>Viridiplantae</taxon>
        <taxon>Streptophyta</taxon>
        <taxon>Embryophyta</taxon>
        <taxon>Tracheophyta</taxon>
        <taxon>Spermatophyta</taxon>
        <taxon>Magnoliopsida</taxon>
        <taxon>Liliopsida</taxon>
        <taxon>Poales</taxon>
        <taxon>Poaceae</taxon>
        <taxon>BOP clade</taxon>
        <taxon>Oryzoideae</taxon>
        <taxon>Oryzeae</taxon>
        <taxon>Zizaniinae</taxon>
        <taxon>Zizania</taxon>
    </lineage>
</organism>
<dbReference type="GO" id="GO:0005759">
    <property type="term" value="C:mitochondrial matrix"/>
    <property type="evidence" value="ECO:0007669"/>
    <property type="project" value="UniProtKB-SubCell"/>
</dbReference>
<evidence type="ECO:0000256" key="3">
    <source>
        <dbReference type="ARBA" id="ARBA00022737"/>
    </source>
</evidence>
<evidence type="ECO:0000256" key="4">
    <source>
        <dbReference type="ARBA" id="ARBA00023128"/>
    </source>
</evidence>
<dbReference type="Pfam" id="PF01535">
    <property type="entry name" value="PPR"/>
    <property type="match status" value="2"/>
</dbReference>
<dbReference type="EMBL" id="JAAALK010000290">
    <property type="protein sequence ID" value="KAG8046907.1"/>
    <property type="molecule type" value="Genomic_DNA"/>
</dbReference>
<dbReference type="EMBL" id="JAAALK010000290">
    <property type="protein sequence ID" value="KAG8046906.1"/>
    <property type="molecule type" value="Genomic_DNA"/>
</dbReference>
<dbReference type="GO" id="GO:0034553">
    <property type="term" value="P:mitochondrial respiratory chain complex II assembly"/>
    <property type="evidence" value="ECO:0007669"/>
    <property type="project" value="InterPro"/>
</dbReference>
<protein>
    <recommendedName>
        <fullName evidence="8">Complex 1 LYR protein domain-containing protein</fullName>
    </recommendedName>
</protein>
<feature type="repeat" description="PPR" evidence="7">
    <location>
        <begin position="193"/>
        <end position="227"/>
    </location>
</feature>
<reference evidence="9" key="2">
    <citation type="submission" date="2021-02" db="EMBL/GenBank/DDBJ databases">
        <authorList>
            <person name="Kimball J.A."/>
            <person name="Haas M.W."/>
            <person name="Macchietto M."/>
            <person name="Kono T."/>
            <person name="Duquette J."/>
            <person name="Shao M."/>
        </authorList>
    </citation>
    <scope>NUCLEOTIDE SEQUENCE</scope>
    <source>
        <tissue evidence="9">Fresh leaf tissue</tissue>
    </source>
</reference>
<dbReference type="Proteomes" id="UP000729402">
    <property type="component" value="Unassembled WGS sequence"/>
</dbReference>
<keyword evidence="10" id="KW-1185">Reference proteome</keyword>
<feature type="repeat" description="PPR" evidence="7">
    <location>
        <begin position="264"/>
        <end position="298"/>
    </location>
</feature>
<evidence type="ECO:0000256" key="2">
    <source>
        <dbReference type="ARBA" id="ARBA00007626"/>
    </source>
</evidence>
<evidence type="ECO:0000256" key="7">
    <source>
        <dbReference type="PROSITE-ProRule" id="PRU00708"/>
    </source>
</evidence>
<feature type="domain" description="Complex 1 LYR protein" evidence="8">
    <location>
        <begin position="12"/>
        <end position="72"/>
    </location>
</feature>
<dbReference type="AlphaFoldDB" id="A0A8J5V4G9"/>
<keyword evidence="5" id="KW-0143">Chaperone</keyword>
<feature type="repeat" description="PPR" evidence="7">
    <location>
        <begin position="334"/>
        <end position="368"/>
    </location>
</feature>
<gene>
    <name evidence="9" type="ORF">GUJ93_ZPchr0008g11379</name>
</gene>
<keyword evidence="4" id="KW-0496">Mitochondrion</keyword>
<dbReference type="PANTHER" id="PTHR47447">
    <property type="entry name" value="OS03G0856100 PROTEIN"/>
    <property type="match status" value="1"/>
</dbReference>
<evidence type="ECO:0000259" key="8">
    <source>
        <dbReference type="Pfam" id="PF05347"/>
    </source>
</evidence>
<comment type="similarity">
    <text evidence="6">Belongs to the complex I LYR family. SDHAF1 subfamily.</text>
</comment>
<comment type="similarity">
    <text evidence="2">Belongs to the PPR family. P subfamily.</text>
</comment>
<evidence type="ECO:0000313" key="10">
    <source>
        <dbReference type="Proteomes" id="UP000729402"/>
    </source>
</evidence>
<dbReference type="InterPro" id="IPR045295">
    <property type="entry name" value="Complex1_LYR_SDHAF1_LYRM8"/>
</dbReference>
<comment type="caution">
    <text evidence="9">The sequence shown here is derived from an EMBL/GenBank/DDBJ whole genome shotgun (WGS) entry which is preliminary data.</text>
</comment>
<dbReference type="CDD" id="cd20268">
    <property type="entry name" value="Complex1_LYR_SDHAF1_LYRM8"/>
    <property type="match status" value="1"/>
</dbReference>
<name>A0A8J5V4G9_ZIZPA</name>
<proteinExistence type="inferred from homology"/>
<dbReference type="InterPro" id="IPR008011">
    <property type="entry name" value="Complex1_LYR_dom"/>
</dbReference>
<dbReference type="NCBIfam" id="TIGR00756">
    <property type="entry name" value="PPR"/>
    <property type="match status" value="3"/>
</dbReference>
<dbReference type="InterPro" id="IPR002885">
    <property type="entry name" value="PPR_rpt"/>
</dbReference>